<proteinExistence type="predicted"/>
<organism evidence="1 2">
    <name type="scientific">Saccharospirillum salsuginis</name>
    <dbReference type="NCBI Taxonomy" id="418750"/>
    <lineage>
        <taxon>Bacteria</taxon>
        <taxon>Pseudomonadati</taxon>
        <taxon>Pseudomonadota</taxon>
        <taxon>Gammaproteobacteria</taxon>
        <taxon>Oceanospirillales</taxon>
        <taxon>Saccharospirillaceae</taxon>
        <taxon>Saccharospirillum</taxon>
    </lineage>
</organism>
<dbReference type="EMBL" id="BMXR01000005">
    <property type="protein sequence ID" value="GGX55003.1"/>
    <property type="molecule type" value="Genomic_DNA"/>
</dbReference>
<reference evidence="1" key="1">
    <citation type="journal article" date="2014" name="Int. J. Syst. Evol. Microbiol.">
        <title>Complete genome sequence of Corynebacterium casei LMG S-19264T (=DSM 44701T), isolated from a smear-ripened cheese.</title>
        <authorList>
            <consortium name="US DOE Joint Genome Institute (JGI-PGF)"/>
            <person name="Walter F."/>
            <person name="Albersmeier A."/>
            <person name="Kalinowski J."/>
            <person name="Ruckert C."/>
        </authorList>
    </citation>
    <scope>NUCLEOTIDE SEQUENCE</scope>
    <source>
        <strain evidence="1">KCTC 22169</strain>
    </source>
</reference>
<accession>A0A918K8X2</accession>
<gene>
    <name evidence="1" type="ORF">GCM10007392_23200</name>
</gene>
<keyword evidence="2" id="KW-1185">Reference proteome</keyword>
<name>A0A918K8X2_9GAMM</name>
<reference evidence="1" key="2">
    <citation type="submission" date="2020-09" db="EMBL/GenBank/DDBJ databases">
        <authorList>
            <person name="Sun Q."/>
            <person name="Kim S."/>
        </authorList>
    </citation>
    <scope>NUCLEOTIDE SEQUENCE</scope>
    <source>
        <strain evidence="1">KCTC 22169</strain>
    </source>
</reference>
<dbReference type="AlphaFoldDB" id="A0A918K8X2"/>
<protein>
    <submittedName>
        <fullName evidence="1">Uncharacterized protein</fullName>
    </submittedName>
</protein>
<evidence type="ECO:0000313" key="2">
    <source>
        <dbReference type="Proteomes" id="UP000626148"/>
    </source>
</evidence>
<sequence>MTIPVRKVVFIIVNPRMFWQQPMGMHPASGIESVRGQTTSAEMLGSSERRREVSAVVLRHILE</sequence>
<comment type="caution">
    <text evidence="1">The sequence shown here is derived from an EMBL/GenBank/DDBJ whole genome shotgun (WGS) entry which is preliminary data.</text>
</comment>
<evidence type="ECO:0000313" key="1">
    <source>
        <dbReference type="EMBL" id="GGX55003.1"/>
    </source>
</evidence>
<dbReference type="Proteomes" id="UP000626148">
    <property type="component" value="Unassembled WGS sequence"/>
</dbReference>